<reference evidence="2 3" key="1">
    <citation type="journal article" date="2008" name="BMC Genomics">
        <title>Acidithiobacillus ferrooxidans metabolism: from genome sequence to industrial applications.</title>
        <authorList>
            <person name="Valdes J."/>
            <person name="Pedroso I."/>
            <person name="Quatrini R."/>
            <person name="Dodson R.J."/>
            <person name="Tettelin H."/>
            <person name="Blake R.II."/>
            <person name="Eisen J.A."/>
            <person name="Holmes D.S."/>
        </authorList>
    </citation>
    <scope>NUCLEOTIDE SEQUENCE [LARGE SCALE GENOMIC DNA]</scope>
    <source>
        <strain evidence="3">ATCC 23270 / DSM 14882 / CIP 104768 / NCIMB 8455</strain>
    </source>
</reference>
<dbReference type="STRING" id="243159.AFE_1076"/>
<evidence type="ECO:0000256" key="1">
    <source>
        <dbReference type="SAM" id="MobiDB-lite"/>
    </source>
</evidence>
<dbReference type="eggNOG" id="ENOG503015U">
    <property type="taxonomic scope" value="Bacteria"/>
</dbReference>
<dbReference type="EMBL" id="CP001219">
    <property type="protein sequence ID" value="ACK79903.1"/>
    <property type="molecule type" value="Genomic_DNA"/>
</dbReference>
<keyword evidence="3" id="KW-1185">Reference proteome</keyword>
<dbReference type="AlphaFoldDB" id="B7J824"/>
<evidence type="ECO:0000313" key="2">
    <source>
        <dbReference type="EMBL" id="ACK79903.1"/>
    </source>
</evidence>
<protein>
    <submittedName>
        <fullName evidence="2">Uncharacterized protein</fullName>
    </submittedName>
</protein>
<accession>B7J824</accession>
<feature type="region of interest" description="Disordered" evidence="1">
    <location>
        <begin position="73"/>
        <end position="116"/>
    </location>
</feature>
<sequence length="116" mass="12144">MVFAVWIFVGSTPDARIGRACEPAQWIGHAVGSAAMAGGTDYGQSINGGSNELDYHCKLAIWDYFYADEWEKAHPGQPLPGQPRVVAPVPAAQQPATTSTEATTSSQPAATATGPN</sequence>
<gene>
    <name evidence="2" type="ordered locus">AFE_1076</name>
</gene>
<dbReference type="KEGG" id="afr:AFE_1076"/>
<dbReference type="HOGENOM" id="CLU_2091497_0_0_6"/>
<feature type="compositionally biased region" description="Low complexity" evidence="1">
    <location>
        <begin position="85"/>
        <end position="116"/>
    </location>
</feature>
<organism evidence="2 3">
    <name type="scientific">Acidithiobacillus ferrooxidans (strain ATCC 23270 / DSM 14882 / CIP 104768 / NCIMB 8455)</name>
    <name type="common">Ferrobacillus ferrooxidans (strain ATCC 23270)</name>
    <dbReference type="NCBI Taxonomy" id="243159"/>
    <lineage>
        <taxon>Bacteria</taxon>
        <taxon>Pseudomonadati</taxon>
        <taxon>Pseudomonadota</taxon>
        <taxon>Acidithiobacillia</taxon>
        <taxon>Acidithiobacillales</taxon>
        <taxon>Acidithiobacillaceae</taxon>
        <taxon>Acidithiobacillus</taxon>
    </lineage>
</organism>
<dbReference type="Proteomes" id="UP000001362">
    <property type="component" value="Chromosome"/>
</dbReference>
<name>B7J824_ACIF2</name>
<proteinExistence type="predicted"/>
<evidence type="ECO:0000313" key="3">
    <source>
        <dbReference type="Proteomes" id="UP000001362"/>
    </source>
</evidence>
<dbReference type="PaxDb" id="243159-AFE_1076"/>